<dbReference type="AlphaFoldDB" id="A0A2K0T305"/>
<name>A0A2K0T305_9HYPO</name>
<protein>
    <submittedName>
        <fullName evidence="2">Uncharacterized protein</fullName>
    </submittedName>
</protein>
<evidence type="ECO:0000313" key="3">
    <source>
        <dbReference type="Proteomes" id="UP000236546"/>
    </source>
</evidence>
<feature type="region of interest" description="Disordered" evidence="1">
    <location>
        <begin position="1"/>
        <end position="91"/>
    </location>
</feature>
<reference evidence="2 3" key="1">
    <citation type="submission" date="2017-02" db="EMBL/GenBank/DDBJ databases">
        <title>Genomes of Trichoderma spp. with biocontrol activity.</title>
        <authorList>
            <person name="Gardiner D."/>
            <person name="Kazan K."/>
            <person name="Vos C."/>
            <person name="Harvey P."/>
        </authorList>
    </citation>
    <scope>NUCLEOTIDE SEQUENCE [LARGE SCALE GENOMIC DNA]</scope>
    <source>
        <strain evidence="2 3">A5MH</strain>
    </source>
</reference>
<feature type="compositionally biased region" description="Acidic residues" evidence="1">
    <location>
        <begin position="22"/>
        <end position="43"/>
    </location>
</feature>
<proteinExistence type="predicted"/>
<feature type="compositionally biased region" description="Acidic residues" evidence="1">
    <location>
        <begin position="70"/>
        <end position="87"/>
    </location>
</feature>
<accession>A0A2K0T305</accession>
<sequence length="136" mass="15791">MDSDTFNELTRPRSLRSTHLDSDEDYSDEDYSDDDSGEDYSEVESEKLDHDEEDIEDKESKEFNYATEHVEDEESSEAEEPYIDDDYNQDRGFRVRTRSQSAKATADLKMDVVEVLKAIRRGGAVEFRVIFPSQDL</sequence>
<organism evidence="2 3">
    <name type="scientific">Trichoderma gamsii</name>
    <dbReference type="NCBI Taxonomy" id="398673"/>
    <lineage>
        <taxon>Eukaryota</taxon>
        <taxon>Fungi</taxon>
        <taxon>Dikarya</taxon>
        <taxon>Ascomycota</taxon>
        <taxon>Pezizomycotina</taxon>
        <taxon>Sordariomycetes</taxon>
        <taxon>Hypocreomycetidae</taxon>
        <taxon>Hypocreales</taxon>
        <taxon>Hypocreaceae</taxon>
        <taxon>Trichoderma</taxon>
    </lineage>
</organism>
<evidence type="ECO:0000313" key="2">
    <source>
        <dbReference type="EMBL" id="PNP39922.1"/>
    </source>
</evidence>
<gene>
    <name evidence="2" type="ORF">TGAMA5MH_08188</name>
</gene>
<comment type="caution">
    <text evidence="2">The sequence shown here is derived from an EMBL/GenBank/DDBJ whole genome shotgun (WGS) entry which is preliminary data.</text>
</comment>
<evidence type="ECO:0000256" key="1">
    <source>
        <dbReference type="SAM" id="MobiDB-lite"/>
    </source>
</evidence>
<dbReference type="EMBL" id="MTYH01000074">
    <property type="protein sequence ID" value="PNP39922.1"/>
    <property type="molecule type" value="Genomic_DNA"/>
</dbReference>
<dbReference type="Proteomes" id="UP000236546">
    <property type="component" value="Unassembled WGS sequence"/>
</dbReference>